<sequence length="381" mass="43045">MEKYGDRVPVRENEWDNRHFWRVSNAEHLELTENCGIINLSHFAMYDIEGPDHVALMEWLCAARIGGDANIGKGIYTHFLDDEGMVRADFTAIRMADRIRMINGADAGPRDFHYMRRVAQDKGFNVTITDVTEKYVTIGIWGPNARENLKKVVENPQSLDPENFPFAAIKPIRIAGKDVTAFRISYVGEQGWELHMAYEDGLAVWDALRSTGVIAVGVETYANTRRMEKSLRLQNADLLTEYNLLEADLARPKVKEADFRGKAKHLEYKAREHQPAMLCTLVMTDNVDKNGVARYPVGIMPVLDPETGETLVDALGRRSFTTSVAYGPTIGKNIALAYLPWAYCQPGRKLHVEYFGQTYPVEVAAVGYKPLYDPENLKPRS</sequence>
<dbReference type="InterPro" id="IPR027266">
    <property type="entry name" value="TrmE/GcvT-like"/>
</dbReference>
<gene>
    <name evidence="4" type="ORF">BI318_11375</name>
</gene>
<evidence type="ECO:0000313" key="4">
    <source>
        <dbReference type="EMBL" id="OZV59632.1"/>
    </source>
</evidence>
<feature type="binding site" evidence="1">
    <location>
        <position position="193"/>
    </location>
    <ligand>
        <name>substrate</name>
    </ligand>
</feature>
<dbReference type="SUPFAM" id="SSF103025">
    <property type="entry name" value="Folate-binding domain"/>
    <property type="match status" value="1"/>
</dbReference>
<organism evidence="4 5">
    <name type="scientific">Brucella melitensis</name>
    <dbReference type="NCBI Taxonomy" id="29459"/>
    <lineage>
        <taxon>Bacteria</taxon>
        <taxon>Pseudomonadati</taxon>
        <taxon>Pseudomonadota</taxon>
        <taxon>Alphaproteobacteria</taxon>
        <taxon>Hyphomicrobiales</taxon>
        <taxon>Brucellaceae</taxon>
        <taxon>Brucella/Ochrobactrum group</taxon>
        <taxon>Brucella</taxon>
    </lineage>
</organism>
<dbReference type="InterPro" id="IPR028896">
    <property type="entry name" value="GcvT/YgfZ/DmdA"/>
</dbReference>
<evidence type="ECO:0000259" key="2">
    <source>
        <dbReference type="Pfam" id="PF01571"/>
    </source>
</evidence>
<dbReference type="InterPro" id="IPR006222">
    <property type="entry name" value="GCVT_N"/>
</dbReference>
<evidence type="ECO:0000313" key="5">
    <source>
        <dbReference type="Proteomes" id="UP000216335"/>
    </source>
</evidence>
<proteinExistence type="predicted"/>
<feature type="domain" description="Aminomethyltransferase C-terminal" evidence="3">
    <location>
        <begin position="306"/>
        <end position="365"/>
    </location>
</feature>
<dbReference type="Pfam" id="PF01571">
    <property type="entry name" value="GCV_T"/>
    <property type="match status" value="1"/>
</dbReference>
<dbReference type="Pfam" id="PF08669">
    <property type="entry name" value="GCV_T_C"/>
    <property type="match status" value="1"/>
</dbReference>
<dbReference type="PANTHER" id="PTHR43757:SF2">
    <property type="entry name" value="AMINOMETHYLTRANSFERASE, MITOCHONDRIAL"/>
    <property type="match status" value="1"/>
</dbReference>
<comment type="caution">
    <text evidence="4">The sequence shown here is derived from an EMBL/GenBank/DDBJ whole genome shotgun (WGS) entry which is preliminary data.</text>
</comment>
<dbReference type="EMBL" id="NGJQ01000011">
    <property type="protein sequence ID" value="OZV59632.1"/>
    <property type="molecule type" value="Genomic_DNA"/>
</dbReference>
<name>A0AB36PW99_BRUML</name>
<protein>
    <submittedName>
        <fullName evidence="4">FAD-dependent oxidoreductase</fullName>
    </submittedName>
</protein>
<accession>A0AB36PW99</accession>
<dbReference type="AlphaFoldDB" id="A0AB36PW99"/>
<dbReference type="InterPro" id="IPR013977">
    <property type="entry name" value="GcvT_C"/>
</dbReference>
<reference evidence="4 5" key="1">
    <citation type="submission" date="2017-05" db="EMBL/GenBank/DDBJ databases">
        <title>The genome sequence of the facultative intracellular pathogen Brucella melitensis KIV-L.</title>
        <authorList>
            <person name="Pisarenko S."/>
            <person name="Kovalev D."/>
            <person name="Khachaturova A."/>
            <person name="Kulichenko A."/>
        </authorList>
    </citation>
    <scope>NUCLEOTIDE SEQUENCE [LARGE SCALE GENOMIC DNA]</scope>
    <source>
        <strain evidence="4 5">KIV-L</strain>
    </source>
</reference>
<dbReference type="InterPro" id="IPR029043">
    <property type="entry name" value="GcvT/YgfZ_C"/>
</dbReference>
<feature type="domain" description="GCVT N-terminal" evidence="2">
    <location>
        <begin position="18"/>
        <end position="250"/>
    </location>
</feature>
<evidence type="ECO:0000259" key="3">
    <source>
        <dbReference type="Pfam" id="PF08669"/>
    </source>
</evidence>
<dbReference type="PANTHER" id="PTHR43757">
    <property type="entry name" value="AMINOMETHYLTRANSFERASE"/>
    <property type="match status" value="1"/>
</dbReference>
<dbReference type="Proteomes" id="UP000216335">
    <property type="component" value="Unassembled WGS sequence"/>
</dbReference>
<dbReference type="SUPFAM" id="SSF101790">
    <property type="entry name" value="Aminomethyltransferase beta-barrel domain"/>
    <property type="match status" value="1"/>
</dbReference>
<dbReference type="PIRSF" id="PIRSF006487">
    <property type="entry name" value="GcvT"/>
    <property type="match status" value="1"/>
</dbReference>
<evidence type="ECO:0000256" key="1">
    <source>
        <dbReference type="PIRSR" id="PIRSR006487-1"/>
    </source>
</evidence>
<dbReference type="Gene3D" id="3.30.1360.120">
    <property type="entry name" value="Probable tRNA modification gtpase trme, domain 1"/>
    <property type="match status" value="1"/>
</dbReference>